<reference evidence="3 4" key="1">
    <citation type="submission" date="2016-04" db="EMBL/GenBank/DDBJ databases">
        <authorList>
            <person name="Chen L."/>
            <person name="Zhuang W."/>
            <person name="Wang G."/>
        </authorList>
    </citation>
    <scope>NUCLEOTIDE SEQUENCE [LARGE SCALE GENOMIC DNA]</scope>
    <source>
        <strain evidence="4">GR20</strain>
    </source>
</reference>
<evidence type="ECO:0000313" key="3">
    <source>
        <dbReference type="EMBL" id="OQP48438.1"/>
    </source>
</evidence>
<sequence>MPVCFVRQLVIFGPNVLIHCRLILIQKRTLLVLKRFAITTSILPIILFVKSQPGVALTPPMGWNSRMIIRCMAVLACSGVTGSYNFEEQDAKSFSKWGIDFLKYGICAKI</sequence>
<dbReference type="Gene3D" id="3.20.20.70">
    <property type="entry name" value="Aldolase class I"/>
    <property type="match status" value="1"/>
</dbReference>
<comment type="caution">
    <text evidence="3">The sequence shown here is derived from an EMBL/GenBank/DDBJ whole genome shotgun (WGS) entry which is preliminary data.</text>
</comment>
<evidence type="ECO:0000313" key="4">
    <source>
        <dbReference type="Proteomes" id="UP000192277"/>
    </source>
</evidence>
<dbReference type="RefSeq" id="WP_014221641.1">
    <property type="nucleotide sequence ID" value="NZ_LWBO01000012.1"/>
</dbReference>
<dbReference type="Proteomes" id="UP000192277">
    <property type="component" value="Unassembled WGS sequence"/>
</dbReference>
<keyword evidence="4" id="KW-1185">Reference proteome</keyword>
<evidence type="ECO:0000256" key="1">
    <source>
        <dbReference type="ARBA" id="ARBA00022801"/>
    </source>
</evidence>
<dbReference type="InterPro" id="IPR013785">
    <property type="entry name" value="Aldolase_TIM"/>
</dbReference>
<name>A0ABX3NXQ4_9BACT</name>
<keyword evidence="1" id="KW-0378">Hydrolase</keyword>
<organism evidence="3 4">
    <name type="scientific">Niastella koreensis</name>
    <dbReference type="NCBI Taxonomy" id="354356"/>
    <lineage>
        <taxon>Bacteria</taxon>
        <taxon>Pseudomonadati</taxon>
        <taxon>Bacteroidota</taxon>
        <taxon>Chitinophagia</taxon>
        <taxon>Chitinophagales</taxon>
        <taxon>Chitinophagaceae</taxon>
        <taxon>Niastella</taxon>
    </lineage>
</organism>
<keyword evidence="2" id="KW-0326">Glycosidase</keyword>
<protein>
    <recommendedName>
        <fullName evidence="5">Alpha-galactosidase</fullName>
    </recommendedName>
</protein>
<dbReference type="Pfam" id="PF16499">
    <property type="entry name" value="Melibiase_2"/>
    <property type="match status" value="1"/>
</dbReference>
<dbReference type="EMBL" id="LWBO01000012">
    <property type="protein sequence ID" value="OQP48438.1"/>
    <property type="molecule type" value="Genomic_DNA"/>
</dbReference>
<gene>
    <name evidence="3" type="ORF">A4D02_06915</name>
</gene>
<dbReference type="InterPro" id="IPR002241">
    <property type="entry name" value="Glyco_hydro_27"/>
</dbReference>
<evidence type="ECO:0008006" key="5">
    <source>
        <dbReference type="Google" id="ProtNLM"/>
    </source>
</evidence>
<accession>A0ABX3NXQ4</accession>
<evidence type="ECO:0000256" key="2">
    <source>
        <dbReference type="ARBA" id="ARBA00023295"/>
    </source>
</evidence>
<proteinExistence type="predicted"/>